<feature type="compositionally biased region" description="Low complexity" evidence="1">
    <location>
        <begin position="43"/>
        <end position="52"/>
    </location>
</feature>
<dbReference type="Proteomes" id="UP000780801">
    <property type="component" value="Unassembled WGS sequence"/>
</dbReference>
<gene>
    <name evidence="2" type="ORF">BGW38_001147</name>
</gene>
<feature type="compositionally biased region" description="Acidic residues" evidence="1">
    <location>
        <begin position="339"/>
        <end position="365"/>
    </location>
</feature>
<feature type="compositionally biased region" description="Low complexity" evidence="1">
    <location>
        <begin position="587"/>
        <end position="599"/>
    </location>
</feature>
<reference evidence="2" key="1">
    <citation type="journal article" date="2020" name="Fungal Divers.">
        <title>Resolving the Mortierellaceae phylogeny through synthesis of multi-gene phylogenetics and phylogenomics.</title>
        <authorList>
            <person name="Vandepol N."/>
            <person name="Liber J."/>
            <person name="Desiro A."/>
            <person name="Na H."/>
            <person name="Kennedy M."/>
            <person name="Barry K."/>
            <person name="Grigoriev I.V."/>
            <person name="Miller A.N."/>
            <person name="O'Donnell K."/>
            <person name="Stajich J.E."/>
            <person name="Bonito G."/>
        </authorList>
    </citation>
    <scope>NUCLEOTIDE SEQUENCE</scope>
    <source>
        <strain evidence="2">KOD1015</strain>
    </source>
</reference>
<feature type="region of interest" description="Disordered" evidence="1">
    <location>
        <begin position="43"/>
        <end position="96"/>
    </location>
</feature>
<evidence type="ECO:0000313" key="2">
    <source>
        <dbReference type="EMBL" id="KAF9581730.1"/>
    </source>
</evidence>
<feature type="non-terminal residue" evidence="2">
    <location>
        <position position="1"/>
    </location>
</feature>
<feature type="compositionally biased region" description="Low complexity" evidence="1">
    <location>
        <begin position="552"/>
        <end position="571"/>
    </location>
</feature>
<evidence type="ECO:0000313" key="3">
    <source>
        <dbReference type="Proteomes" id="UP000780801"/>
    </source>
</evidence>
<sequence length="769" mass="84437">TTTATTAARRLPIILPSPAASSLFPTQFPVPRFGGTGLQGGSAAMAGAASDSTRLSIHAHDPRGGGGGGGGGVGGGNQTTSIDLIDQPRRSSTADPSLKYMSHNVYTGMYSPSTSVASATSPPPPPPSATIFRNISARGTPKGPLPIEVQINLLRSVLKHDPFNCPIRRTTQAWECIAREQGIRARTCARRYDNIVQSSISGRDRPAAGTEEQLATKKKLMEQLLVMMNQPQALLRMQKKRRYRSEEADRKLLVETIRQNPFAQKVGQVAKAWEDVRDALDMKVHARQCIRRVNRMVKPYLLRERMYKGNIPEEMREMNDDLVKQVIQLMDMSGNSASLEDDGGNSNDDDSASVASDSEDIEDGYPTESGQPLRERDELQDDPDEVMTAGDSAPAGKRTGGVATMENSFPLLSIAKSITTKTESTEMTLEEGDKKSKSLSASSASGQRVQSGAEFKPQRLFGSHPYHHPRDSSGSAPRSSSFHASQTHRKSYRTSSSSTTSTTREADEEGRRPSKYLRSSDRPSIDGSESRRASGSGFSVKSPFSEQAYPHTFPSPASTSKSSTGSISGGPFSWLPEPHQSRENSMPSAAPAATASPTPELQPLYRTILNEFHAVRGYLVQLDGQRQRDKENQKALYNIMERVQKQVQQQQQCIEDIQQQLKTIMVHDRYHGNETSSPQLYHQRYHHQQQQPVSHPASARKGSAEYPSGPSSLASPLSGVALKPFELEAEERQQTGGFDNHTSSFRRSSWNENNHGLEVEAHRTRRTIP</sequence>
<comment type="caution">
    <text evidence="2">The sequence shown here is derived from an EMBL/GenBank/DDBJ whole genome shotgun (WGS) entry which is preliminary data.</text>
</comment>
<keyword evidence="3" id="KW-1185">Reference proteome</keyword>
<feature type="compositionally biased region" description="Basic and acidic residues" evidence="1">
    <location>
        <begin position="518"/>
        <end position="532"/>
    </location>
</feature>
<feature type="compositionally biased region" description="Low complexity" evidence="1">
    <location>
        <begin position="707"/>
        <end position="722"/>
    </location>
</feature>
<proteinExistence type="predicted"/>
<feature type="region of interest" description="Disordered" evidence="1">
    <location>
        <begin position="421"/>
        <end position="599"/>
    </location>
</feature>
<protein>
    <submittedName>
        <fullName evidence="2">Uncharacterized protein</fullName>
    </submittedName>
</protein>
<name>A0A9P6FTV3_9FUNG</name>
<accession>A0A9P6FTV3</accession>
<organism evidence="2 3">
    <name type="scientific">Lunasporangiospora selenospora</name>
    <dbReference type="NCBI Taxonomy" id="979761"/>
    <lineage>
        <taxon>Eukaryota</taxon>
        <taxon>Fungi</taxon>
        <taxon>Fungi incertae sedis</taxon>
        <taxon>Mucoromycota</taxon>
        <taxon>Mortierellomycotina</taxon>
        <taxon>Mortierellomycetes</taxon>
        <taxon>Mortierellales</taxon>
        <taxon>Mortierellaceae</taxon>
        <taxon>Lunasporangiospora</taxon>
    </lineage>
</organism>
<evidence type="ECO:0000256" key="1">
    <source>
        <dbReference type="SAM" id="MobiDB-lite"/>
    </source>
</evidence>
<feature type="compositionally biased region" description="Gly residues" evidence="1">
    <location>
        <begin position="64"/>
        <end position="77"/>
    </location>
</feature>
<feature type="region of interest" description="Disordered" evidence="1">
    <location>
        <begin position="335"/>
        <end position="404"/>
    </location>
</feature>
<feature type="compositionally biased region" description="Polar residues" evidence="1">
    <location>
        <begin position="536"/>
        <end position="545"/>
    </location>
</feature>
<feature type="region of interest" description="Disordered" evidence="1">
    <location>
        <begin position="684"/>
        <end position="769"/>
    </location>
</feature>
<dbReference type="EMBL" id="JAABOA010001349">
    <property type="protein sequence ID" value="KAF9581730.1"/>
    <property type="molecule type" value="Genomic_DNA"/>
</dbReference>
<feature type="compositionally biased region" description="Low complexity" evidence="1">
    <location>
        <begin position="472"/>
        <end position="485"/>
    </location>
</feature>
<feature type="compositionally biased region" description="Low complexity" evidence="1">
    <location>
        <begin position="494"/>
        <end position="503"/>
    </location>
</feature>
<feature type="compositionally biased region" description="Polar residues" evidence="1">
    <location>
        <begin position="734"/>
        <end position="754"/>
    </location>
</feature>
<dbReference type="AlphaFoldDB" id="A0A9P6FTV3"/>
<dbReference type="PANTHER" id="PTHR37558">
    <property type="entry name" value="HTH CENPB-TYPE DOMAIN-CONTAINING PROTEIN"/>
    <property type="match status" value="1"/>
</dbReference>
<dbReference type="OrthoDB" id="2422815at2759"/>
<dbReference type="PANTHER" id="PTHR37558:SF1">
    <property type="entry name" value="HTH CENPB-TYPE DOMAIN-CONTAINING PROTEIN"/>
    <property type="match status" value="1"/>
</dbReference>